<organism evidence="1 2">
    <name type="scientific">Delftia phage PhiW-14</name>
    <name type="common">Deftia acidovorans bacteriophage phiW-14</name>
    <dbReference type="NCBI Taxonomy" id="665032"/>
    <lineage>
        <taxon>Viruses</taxon>
        <taxon>Duplodnaviria</taxon>
        <taxon>Heunggongvirae</taxon>
        <taxon>Uroviricota</taxon>
        <taxon>Caudoviricetes</taxon>
        <taxon>Ionavirus</taxon>
        <taxon>Ionavirus W14</taxon>
    </lineage>
</organism>
<sequence>MRKWLKEMLETLRYHWQLSHCKAGRHRMVAVETEDMVIAPLQKNRRNQQRRIVGAQVTRVCTVCGHTETVQEFKSNTARNSWMRATNGLSI</sequence>
<dbReference type="GeneID" id="8684147"/>
<gene>
    <name evidence="1" type="primary">199</name>
</gene>
<organismHost>
    <name type="scientific">Delftia acidovorans</name>
    <name type="common">Pseudomonas acidovorans</name>
    <name type="synonym">Comamonas acidovorans</name>
    <dbReference type="NCBI Taxonomy" id="80866"/>
</organismHost>
<protein>
    <submittedName>
        <fullName evidence="1">Uncharacterized protein</fullName>
    </submittedName>
</protein>
<dbReference type="Proteomes" id="UP000008986">
    <property type="component" value="Segment"/>
</dbReference>
<keyword evidence="2" id="KW-1185">Reference proteome</keyword>
<evidence type="ECO:0000313" key="1">
    <source>
        <dbReference type="EMBL" id="ACV50221.1"/>
    </source>
</evidence>
<dbReference type="KEGG" id="vg:8684147"/>
<proteinExistence type="predicted"/>
<reference evidence="2" key="1">
    <citation type="submission" date="2009-07" db="EMBL/GenBank/DDBJ databases">
        <authorList>
            <person name="Kropinski A.M."/>
            <person name="Villegas A."/>
            <person name="Lingohr E.J."/>
        </authorList>
    </citation>
    <scope>NUCLEOTIDE SEQUENCE [LARGE SCALE GENOMIC DNA]</scope>
</reference>
<dbReference type="EMBL" id="GQ357915">
    <property type="protein sequence ID" value="ACV50221.1"/>
    <property type="molecule type" value="Genomic_DNA"/>
</dbReference>
<evidence type="ECO:0000313" key="2">
    <source>
        <dbReference type="Proteomes" id="UP000008986"/>
    </source>
</evidence>
<dbReference type="RefSeq" id="YP_003359053.1">
    <property type="nucleotide sequence ID" value="NC_013697.1"/>
</dbReference>
<accession>C9DGH0</accession>
<name>C9DGH0_BPW14</name>